<dbReference type="OrthoDB" id="2020426at2759"/>
<dbReference type="Gene3D" id="2.20.70.10">
    <property type="match status" value="1"/>
</dbReference>
<gene>
    <name evidence="2" type="ORF">PHET_12349</name>
</gene>
<evidence type="ECO:0000313" key="2">
    <source>
        <dbReference type="EMBL" id="KAF5395347.1"/>
    </source>
</evidence>
<dbReference type="EMBL" id="LUCH01014725">
    <property type="protein sequence ID" value="KAF5395347.1"/>
    <property type="molecule type" value="Genomic_DNA"/>
</dbReference>
<evidence type="ECO:0000313" key="3">
    <source>
        <dbReference type="Proteomes" id="UP000748531"/>
    </source>
</evidence>
<keyword evidence="3" id="KW-1185">Reference proteome</keyword>
<reference evidence="2" key="1">
    <citation type="submission" date="2019-05" db="EMBL/GenBank/DDBJ databases">
        <title>Annotation for the trematode Paragonimus heterotremus.</title>
        <authorList>
            <person name="Choi Y.-J."/>
        </authorList>
    </citation>
    <scope>NUCLEOTIDE SEQUENCE</scope>
    <source>
        <strain evidence="2">LC</strain>
    </source>
</reference>
<dbReference type="AlphaFoldDB" id="A0A8J4WSZ4"/>
<dbReference type="SMART" id="SM00456">
    <property type="entry name" value="WW"/>
    <property type="match status" value="1"/>
</dbReference>
<feature type="domain" description="WW" evidence="1">
    <location>
        <begin position="6"/>
        <end position="40"/>
    </location>
</feature>
<dbReference type="Proteomes" id="UP000748531">
    <property type="component" value="Unassembled WGS sequence"/>
</dbReference>
<accession>A0A8J4WSZ4</accession>
<dbReference type="InterPro" id="IPR001202">
    <property type="entry name" value="WW_dom"/>
</dbReference>
<proteinExistence type="predicted"/>
<evidence type="ECO:0000259" key="1">
    <source>
        <dbReference type="PROSITE" id="PS50020"/>
    </source>
</evidence>
<comment type="caution">
    <text evidence="2">The sequence shown here is derived from an EMBL/GenBank/DDBJ whole genome shotgun (WGS) entry which is preliminary data.</text>
</comment>
<name>A0A8J4WSZ4_9TREM</name>
<dbReference type="PROSITE" id="PS01159">
    <property type="entry name" value="WW_DOMAIN_1"/>
    <property type="match status" value="1"/>
</dbReference>
<dbReference type="PROSITE" id="PS50020">
    <property type="entry name" value="WW_DOMAIN_2"/>
    <property type="match status" value="1"/>
</dbReference>
<sequence length="118" mass="13468">MEFNTLPLPPNWETRFDVELQRWFFVDHTNKSTSWEDPRPAYYAAHPPDTISPISQKTSVEGVGRTVKQSENNAYHMQSSITSDSAYCVIDSESEQPLSSKSVPILTFVNTHFCRISL</sequence>
<protein>
    <recommendedName>
        <fullName evidence="1">WW domain-containing protein</fullName>
    </recommendedName>
</protein>
<dbReference type="CDD" id="cd00201">
    <property type="entry name" value="WW"/>
    <property type="match status" value="1"/>
</dbReference>
<organism evidence="2 3">
    <name type="scientific">Paragonimus heterotremus</name>
    <dbReference type="NCBI Taxonomy" id="100268"/>
    <lineage>
        <taxon>Eukaryota</taxon>
        <taxon>Metazoa</taxon>
        <taxon>Spiralia</taxon>
        <taxon>Lophotrochozoa</taxon>
        <taxon>Platyhelminthes</taxon>
        <taxon>Trematoda</taxon>
        <taxon>Digenea</taxon>
        <taxon>Plagiorchiida</taxon>
        <taxon>Troglotremata</taxon>
        <taxon>Troglotrematidae</taxon>
        <taxon>Paragonimus</taxon>
    </lineage>
</organism>
<dbReference type="Pfam" id="PF00397">
    <property type="entry name" value="WW"/>
    <property type="match status" value="1"/>
</dbReference>
<dbReference type="SUPFAM" id="SSF51045">
    <property type="entry name" value="WW domain"/>
    <property type="match status" value="1"/>
</dbReference>
<dbReference type="InterPro" id="IPR036020">
    <property type="entry name" value="WW_dom_sf"/>
</dbReference>